<organism evidence="2 3">
    <name type="scientific">Saguinus oedipus</name>
    <name type="common">Cotton-top tamarin</name>
    <name type="synonym">Oedipomidas oedipus</name>
    <dbReference type="NCBI Taxonomy" id="9490"/>
    <lineage>
        <taxon>Eukaryota</taxon>
        <taxon>Metazoa</taxon>
        <taxon>Chordata</taxon>
        <taxon>Craniata</taxon>
        <taxon>Vertebrata</taxon>
        <taxon>Euteleostomi</taxon>
        <taxon>Mammalia</taxon>
        <taxon>Eutheria</taxon>
        <taxon>Euarchontoglires</taxon>
        <taxon>Primates</taxon>
        <taxon>Haplorrhini</taxon>
        <taxon>Platyrrhini</taxon>
        <taxon>Cebidae</taxon>
        <taxon>Callitrichinae</taxon>
        <taxon>Saguinus</taxon>
    </lineage>
</organism>
<feature type="region of interest" description="Disordered" evidence="1">
    <location>
        <begin position="187"/>
        <end position="209"/>
    </location>
</feature>
<keyword evidence="3" id="KW-1185">Reference proteome</keyword>
<sequence>MTALKTGITFRNSIFWLLVTPSQQSIRFQGKTLLHPRHVNQGANYGRSQRPEPQFPRQLTEDAPPPVNLRGSGRGSNWTEWSHSPLPPSSQGSLKSSLPRSSGSGCQLSGGREAATGGGTWSFFQARSSSGPQRPPPAGPLGRRPQGPLTLHHLLRLLLPRAAFRRHVGCSSPFRNLSPQVPQPIRAPASESTQPMGFRRGGSSSGAPARAQLLMGVVVPS</sequence>
<comment type="caution">
    <text evidence="2">The sequence shown here is derived from an EMBL/GenBank/DDBJ whole genome shotgun (WGS) entry which is preliminary data.</text>
</comment>
<feature type="region of interest" description="Disordered" evidence="1">
    <location>
        <begin position="41"/>
        <end position="145"/>
    </location>
</feature>
<evidence type="ECO:0000256" key="1">
    <source>
        <dbReference type="SAM" id="MobiDB-lite"/>
    </source>
</evidence>
<dbReference type="Proteomes" id="UP001266305">
    <property type="component" value="Unassembled WGS sequence"/>
</dbReference>
<name>A0ABQ9VFP9_SAGOE</name>
<protein>
    <submittedName>
        <fullName evidence="2">Uncharacterized protein</fullName>
    </submittedName>
</protein>
<evidence type="ECO:0000313" key="2">
    <source>
        <dbReference type="EMBL" id="KAK2108072.1"/>
    </source>
</evidence>
<reference evidence="2 3" key="1">
    <citation type="submission" date="2023-05" db="EMBL/GenBank/DDBJ databases">
        <title>B98-5 Cell Line De Novo Hybrid Assembly: An Optical Mapping Approach.</title>
        <authorList>
            <person name="Kananen K."/>
            <person name="Auerbach J.A."/>
            <person name="Kautto E."/>
            <person name="Blachly J.S."/>
        </authorList>
    </citation>
    <scope>NUCLEOTIDE SEQUENCE [LARGE SCALE GENOMIC DNA]</scope>
    <source>
        <strain evidence="2">B95-8</strain>
        <tissue evidence="2">Cell line</tissue>
    </source>
</reference>
<accession>A0ABQ9VFP9</accession>
<feature type="compositionally biased region" description="Low complexity" evidence="1">
    <location>
        <begin position="89"/>
        <end position="105"/>
    </location>
</feature>
<proteinExistence type="predicted"/>
<gene>
    <name evidence="2" type="ORF">P7K49_013237</name>
</gene>
<dbReference type="EMBL" id="JASSZA010000006">
    <property type="protein sequence ID" value="KAK2108072.1"/>
    <property type="molecule type" value="Genomic_DNA"/>
</dbReference>
<evidence type="ECO:0000313" key="3">
    <source>
        <dbReference type="Proteomes" id="UP001266305"/>
    </source>
</evidence>